<dbReference type="EMBL" id="AOMB01000010">
    <property type="protein sequence ID" value="EMA40693.1"/>
    <property type="molecule type" value="Genomic_DNA"/>
</dbReference>
<organism evidence="2 3">
    <name type="scientific">Halococcus hamelinensis 100A6</name>
    <dbReference type="NCBI Taxonomy" id="1132509"/>
    <lineage>
        <taxon>Archaea</taxon>
        <taxon>Methanobacteriati</taxon>
        <taxon>Methanobacteriota</taxon>
        <taxon>Stenosarchaea group</taxon>
        <taxon>Halobacteria</taxon>
        <taxon>Halobacteriales</taxon>
        <taxon>Halococcaceae</taxon>
        <taxon>Halococcus</taxon>
    </lineage>
</organism>
<name>M0M5L4_9EURY</name>
<dbReference type="RefSeq" id="WP_007691224.1">
    <property type="nucleotide sequence ID" value="NZ_AJRK01000393.1"/>
</dbReference>
<sequence>MTPLPLPATAESVVETVRERRPTVAPADLVLLALPALLIAGFAGGVASPLAIPTALAVGTLPALATLGYVLFYDPPTTVSG</sequence>
<comment type="caution">
    <text evidence="2">The sequence shown here is derived from an EMBL/GenBank/DDBJ whole genome shotgun (WGS) entry which is preliminary data.</text>
</comment>
<evidence type="ECO:0000313" key="3">
    <source>
        <dbReference type="Proteomes" id="UP000011566"/>
    </source>
</evidence>
<reference evidence="2 3" key="1">
    <citation type="journal article" date="2014" name="PLoS Genet.">
        <title>Phylogenetically driven sequencing of extremely halophilic archaea reveals strategies for static and dynamic osmo-response.</title>
        <authorList>
            <person name="Becker E.A."/>
            <person name="Seitzer P.M."/>
            <person name="Tritt A."/>
            <person name="Larsen D."/>
            <person name="Krusor M."/>
            <person name="Yao A.I."/>
            <person name="Wu D."/>
            <person name="Madern D."/>
            <person name="Eisen J.A."/>
            <person name="Darling A.E."/>
            <person name="Facciotti M.T."/>
        </authorList>
    </citation>
    <scope>NUCLEOTIDE SEQUENCE [LARGE SCALE GENOMIC DNA]</scope>
    <source>
        <strain evidence="2 3">100A6</strain>
    </source>
</reference>
<gene>
    <name evidence="2" type="ORF">C447_04206</name>
</gene>
<dbReference type="Pfam" id="PF26047">
    <property type="entry name" value="DUF8015"/>
    <property type="match status" value="1"/>
</dbReference>
<proteinExistence type="predicted"/>
<protein>
    <submittedName>
        <fullName evidence="2">Uncharacterized protein</fullName>
    </submittedName>
</protein>
<feature type="transmembrane region" description="Helical" evidence="1">
    <location>
        <begin position="29"/>
        <end position="47"/>
    </location>
</feature>
<keyword evidence="1" id="KW-1133">Transmembrane helix</keyword>
<dbReference type="AlphaFoldDB" id="M0M5L4"/>
<dbReference type="Proteomes" id="UP000011566">
    <property type="component" value="Unassembled WGS sequence"/>
</dbReference>
<keyword evidence="3" id="KW-1185">Reference proteome</keyword>
<accession>M0M5L4</accession>
<keyword evidence="1" id="KW-0812">Transmembrane</keyword>
<evidence type="ECO:0000313" key="2">
    <source>
        <dbReference type="EMBL" id="EMA40693.1"/>
    </source>
</evidence>
<keyword evidence="1" id="KW-0472">Membrane</keyword>
<evidence type="ECO:0000256" key="1">
    <source>
        <dbReference type="SAM" id="Phobius"/>
    </source>
</evidence>
<dbReference type="InterPro" id="IPR058328">
    <property type="entry name" value="DUF8015"/>
</dbReference>
<dbReference type="OrthoDB" id="214609at2157"/>
<dbReference type="PATRIC" id="fig|1132509.6.peg.976"/>
<feature type="transmembrane region" description="Helical" evidence="1">
    <location>
        <begin position="54"/>
        <end position="72"/>
    </location>
</feature>